<dbReference type="GO" id="GO:0005524">
    <property type="term" value="F:ATP binding"/>
    <property type="evidence" value="ECO:0007669"/>
    <property type="project" value="UniProtKB-KW"/>
</dbReference>
<keyword evidence="3" id="KW-0378">Hydrolase</keyword>
<dbReference type="Gene3D" id="3.40.50.300">
    <property type="entry name" value="P-loop containing nucleotide triphosphate hydrolases"/>
    <property type="match status" value="2"/>
</dbReference>
<dbReference type="GO" id="GO:0003723">
    <property type="term" value="F:RNA binding"/>
    <property type="evidence" value="ECO:0007669"/>
    <property type="project" value="InterPro"/>
</dbReference>
<dbReference type="Pfam" id="PF01660">
    <property type="entry name" value="Vmethyltransf"/>
    <property type="match status" value="1"/>
</dbReference>
<name>A0A7G3KFH0_9VIRU</name>
<dbReference type="PROSITE" id="PS51743">
    <property type="entry name" value="ALPHAVIRUS_MT"/>
    <property type="match status" value="1"/>
</dbReference>
<evidence type="ECO:0000313" key="7">
    <source>
        <dbReference type="EMBL" id="QED42963.1"/>
    </source>
</evidence>
<dbReference type="GO" id="GO:0016787">
    <property type="term" value="F:hydrolase activity"/>
    <property type="evidence" value="ECO:0007669"/>
    <property type="project" value="UniProtKB-KW"/>
</dbReference>
<dbReference type="Pfam" id="PF01443">
    <property type="entry name" value="Viral_helicase1"/>
    <property type="match status" value="1"/>
</dbReference>
<sequence length="1097" mass="122579">MSSGPLEGSSRDLDLGYGVNLEPLDAKFVDEAVEATLQGLDLGEGTAGLLKDLLSRDSNSVVATSYFDDYNAKGLARSLNRVRRARLFIDYVLTDEQISVLIAYAPEFELVFRSIDVHDHPMAAAMRRVDHSVINSRVPAMARVVDVGGDALYHIRNGNVNVHCCNPDEDPKDDARAVMRRLAARSMLARENDLHTTSRDMLKSYLSGSDRWFCSRRAQDCRARADVITSIHVYDIAMQDWPLIMERKGASLVEGAVLFSDRFLCESAGELPESGVRYEIDTVGDEFRMGFSGSPSWWYTHRWSEFLRYAVDQRIVYGGNVYSYKVVERRSDTIYFRILAVEAKPGDYFDRLNIRHYNFPSVRMVKINGFDFQSDGRMGSRDILKRKSLLVAAPLWEALVNTACIDYERNSLDFTKMFNAYRTIAPRHTINGVLISGGYSVDVDELKLVVIHATIAGASRAMVSEKANRALTAGAFAVRSRLAQSTGRKLLGFVLDVLKSAALLPLYATGIVHLANYLTERISDYSSLSMIAEVYEPEVRMVSCDQIIIKRSDRELPTGNRPKFIALAAVSLVHDLLVAVEADYDLAVGFMDDFGPQLNIEQHRRLAGAIERHKAARLKSEAVVADRTVTASEVATLGPPDNSSLGSSSAANRVIAIKEAIDEIKLEHEITNDLCKRLFSQIVPGNRSLNTAALARDKEANGSPDIWKVTNGVFSNHSVNGIPVKDFIHSRVYLGNAVENPFCKVVNHVWHNDRSGLDEVNLMLADRIHTGYVLTCDSLVVFNGEEILESLQRALTLDHSRYKITLKEGPPGCGKTYAIIKSYQPADMVLCPVKESIEDTKSRLAEEYGMVVHKRDCAKTVDSFLMHGSKGSTRFTRILADECFMTHAGKWYACAALLGVSHVYAYGDTKQIPHVPRVQCKKDNVAIVCDDREFTAITRRCPADSVAAWCHMYDGLVRTTNIITKSLFETNKFAGLQVGKDTCLMGMYQADKKEIRRLYPNHEALAGPGRVITTHESEGKTFKEVVLFRFDRRVRKDNLSLYDRDPYVLVAISRHTHKFTYVRADGLGDLVTKLIAKANDPRLVAQMLVKDRDDPNG</sequence>
<evidence type="ECO:0000256" key="4">
    <source>
        <dbReference type="ARBA" id="ARBA00022840"/>
    </source>
</evidence>
<dbReference type="GO" id="GO:0008174">
    <property type="term" value="F:mRNA methyltransferase activity"/>
    <property type="evidence" value="ECO:0007669"/>
    <property type="project" value="UniProtKB-UniRule"/>
</dbReference>
<accession>A0A7G3KFH0</accession>
<dbReference type="PROSITE" id="PS51657">
    <property type="entry name" value="PSRV_HELICASE"/>
    <property type="match status" value="1"/>
</dbReference>
<reference evidence="7" key="1">
    <citation type="submission" date="2018-11" db="EMBL/GenBank/DDBJ databases">
        <authorList>
            <person name="Jo Y."/>
            <person name="Cho W.K."/>
        </authorList>
    </citation>
    <scope>NUCLEOTIDE SEQUENCE</scope>
    <source>
        <strain evidence="7">Won</strain>
    </source>
</reference>
<feature type="domain" description="Alphavirus-like MT" evidence="6">
    <location>
        <begin position="111"/>
        <end position="310"/>
    </location>
</feature>
<evidence type="ECO:0000259" key="5">
    <source>
        <dbReference type="PROSITE" id="PS51657"/>
    </source>
</evidence>
<evidence type="ECO:0000256" key="2">
    <source>
        <dbReference type="ARBA" id="ARBA00022741"/>
    </source>
</evidence>
<protein>
    <submittedName>
        <fullName evidence="7">Uncharacterized protein</fullName>
    </submittedName>
</protein>
<dbReference type="SUPFAM" id="SSF52540">
    <property type="entry name" value="P-loop containing nucleoside triphosphate hydrolases"/>
    <property type="match status" value="1"/>
</dbReference>
<organism evidence="7">
    <name type="scientific">Uromyces virgavirus G</name>
    <dbReference type="NCBI Taxonomy" id="2592729"/>
    <lineage>
        <taxon>Viruses</taxon>
        <taxon>Riboviria</taxon>
        <taxon>Orthornavirae</taxon>
        <taxon>Kitrinoviricota</taxon>
        <taxon>Alsuviricetes</taxon>
        <taxon>Martellivirales</taxon>
        <taxon>Virgaviridae</taxon>
    </lineage>
</organism>
<dbReference type="GO" id="GO:0016556">
    <property type="term" value="P:mRNA modification"/>
    <property type="evidence" value="ECO:0007669"/>
    <property type="project" value="InterPro"/>
</dbReference>
<proteinExistence type="predicted"/>
<dbReference type="GO" id="GO:0006396">
    <property type="term" value="P:RNA processing"/>
    <property type="evidence" value="ECO:0007669"/>
    <property type="project" value="InterPro"/>
</dbReference>
<evidence type="ECO:0000256" key="3">
    <source>
        <dbReference type="ARBA" id="ARBA00022801"/>
    </source>
</evidence>
<keyword evidence="2" id="KW-0547">Nucleotide-binding</keyword>
<evidence type="ECO:0000259" key="6">
    <source>
        <dbReference type="PROSITE" id="PS51743"/>
    </source>
</evidence>
<keyword evidence="1" id="KW-0808">Transferase</keyword>
<keyword evidence="4" id="KW-0067">ATP-binding</keyword>
<evidence type="ECO:0000256" key="1">
    <source>
        <dbReference type="ARBA" id="ARBA00022679"/>
    </source>
</evidence>
<dbReference type="InterPro" id="IPR027351">
    <property type="entry name" value="(+)RNA_virus_helicase_core_dom"/>
</dbReference>
<dbReference type="InterPro" id="IPR002588">
    <property type="entry name" value="Alphavirus-like_MT_dom"/>
</dbReference>
<dbReference type="EMBL" id="MK231115">
    <property type="protein sequence ID" value="QED42963.1"/>
    <property type="molecule type" value="Genomic_RNA"/>
</dbReference>
<gene>
    <name evidence="7" type="primary">ORF1</name>
</gene>
<feature type="domain" description="(+)RNA virus helicase C-terminal" evidence="5">
    <location>
        <begin position="783"/>
        <end position="1097"/>
    </location>
</feature>
<dbReference type="InterPro" id="IPR027417">
    <property type="entry name" value="P-loop_NTPase"/>
</dbReference>